<evidence type="ECO:0000313" key="1">
    <source>
        <dbReference type="EMBL" id="SFW75116.1"/>
    </source>
</evidence>
<name>A0A1K1RTJ5_9BACT</name>
<evidence type="ECO:0000313" key="4">
    <source>
        <dbReference type="Proteomes" id="UP001326715"/>
    </source>
</evidence>
<dbReference type="Proteomes" id="UP001326715">
    <property type="component" value="Chromosome"/>
</dbReference>
<dbReference type="Proteomes" id="UP000183788">
    <property type="component" value="Unassembled WGS sequence"/>
</dbReference>
<dbReference type="EMBL" id="CP140154">
    <property type="protein sequence ID" value="WQG91991.1"/>
    <property type="molecule type" value="Genomic_DNA"/>
</dbReference>
<accession>A0A1K1RTJ5</accession>
<evidence type="ECO:0000313" key="2">
    <source>
        <dbReference type="EMBL" id="WQG91991.1"/>
    </source>
</evidence>
<gene>
    <name evidence="1" type="ORF">SAMN05661012_04194</name>
    <name evidence="2" type="ORF">SR876_10780</name>
</gene>
<proteinExistence type="predicted"/>
<dbReference type="OrthoDB" id="1036397at2"/>
<protein>
    <submittedName>
        <fullName evidence="1">Uncharacterized protein</fullName>
    </submittedName>
</protein>
<reference evidence="1 3" key="1">
    <citation type="submission" date="2016-11" db="EMBL/GenBank/DDBJ databases">
        <authorList>
            <person name="Jaros S."/>
            <person name="Januszkiewicz K."/>
            <person name="Wedrychowicz H."/>
        </authorList>
    </citation>
    <scope>NUCLEOTIDE SEQUENCE [LARGE SCALE GENOMIC DNA]</scope>
    <source>
        <strain evidence="1 3">DSM 784</strain>
    </source>
</reference>
<dbReference type="EMBL" id="FPIZ01000014">
    <property type="protein sequence ID" value="SFW75116.1"/>
    <property type="molecule type" value="Genomic_DNA"/>
</dbReference>
<organism evidence="1 3">
    <name type="scientific">Chitinophaga sancti</name>
    <dbReference type="NCBI Taxonomy" id="1004"/>
    <lineage>
        <taxon>Bacteria</taxon>
        <taxon>Pseudomonadati</taxon>
        <taxon>Bacteroidota</taxon>
        <taxon>Chitinophagia</taxon>
        <taxon>Chitinophagales</taxon>
        <taxon>Chitinophagaceae</taxon>
        <taxon>Chitinophaga</taxon>
    </lineage>
</organism>
<reference evidence="2 4" key="2">
    <citation type="submission" date="2023-11" db="EMBL/GenBank/DDBJ databases">
        <title>MicrobeMod: A computational toolkit for identifying prokaryotic methylation and restriction-modification with nanopore sequencing.</title>
        <authorList>
            <person name="Crits-Christoph A."/>
            <person name="Kang S.C."/>
            <person name="Lee H."/>
            <person name="Ostrov N."/>
        </authorList>
    </citation>
    <scope>NUCLEOTIDE SEQUENCE [LARGE SCALE GENOMIC DNA]</scope>
    <source>
        <strain evidence="2 4">ATCC 23090</strain>
    </source>
</reference>
<sequence length="76" mass="8342">MLVIIVKTSLEDHNLVVQIGDVLQSYSSIKSWSIDLDDEDNVLRILASEDISSTLSAELSEKGVPCEVMGVFMTVN</sequence>
<dbReference type="RefSeq" id="WP_072363191.1">
    <property type="nucleotide sequence ID" value="NZ_CP139972.1"/>
</dbReference>
<keyword evidence="4" id="KW-1185">Reference proteome</keyword>
<evidence type="ECO:0000313" key="3">
    <source>
        <dbReference type="Proteomes" id="UP000183788"/>
    </source>
</evidence>
<dbReference type="AlphaFoldDB" id="A0A1K1RTJ5"/>